<dbReference type="Pfam" id="PF16262">
    <property type="entry name" value="DUF4916"/>
    <property type="match status" value="1"/>
</dbReference>
<dbReference type="GO" id="GO:0016787">
    <property type="term" value="F:hydrolase activity"/>
    <property type="evidence" value="ECO:0007669"/>
    <property type="project" value="UniProtKB-KW"/>
</dbReference>
<accession>A0ABP5B022</accession>
<evidence type="ECO:0000313" key="2">
    <source>
        <dbReference type="Proteomes" id="UP001501612"/>
    </source>
</evidence>
<dbReference type="InterPro" id="IPR032582">
    <property type="entry name" value="DUF4916"/>
</dbReference>
<evidence type="ECO:0000313" key="1">
    <source>
        <dbReference type="EMBL" id="GAA1924336.1"/>
    </source>
</evidence>
<organism evidence="1 2">
    <name type="scientific">Nocardioides lentus</name>
    <dbReference type="NCBI Taxonomy" id="338077"/>
    <lineage>
        <taxon>Bacteria</taxon>
        <taxon>Bacillati</taxon>
        <taxon>Actinomycetota</taxon>
        <taxon>Actinomycetes</taxon>
        <taxon>Propionibacteriales</taxon>
        <taxon>Nocardioidaceae</taxon>
        <taxon>Nocardioides</taxon>
    </lineage>
</organism>
<dbReference type="Gene3D" id="3.90.79.10">
    <property type="entry name" value="Nucleoside Triphosphate Pyrophosphohydrolase"/>
    <property type="match status" value="1"/>
</dbReference>
<dbReference type="RefSeq" id="WP_344008121.1">
    <property type="nucleotide sequence ID" value="NZ_BAAAMY010000006.1"/>
</dbReference>
<dbReference type="SUPFAM" id="SSF55811">
    <property type="entry name" value="Nudix"/>
    <property type="match status" value="1"/>
</dbReference>
<name>A0ABP5B022_9ACTN</name>
<dbReference type="InterPro" id="IPR015797">
    <property type="entry name" value="NUDIX_hydrolase-like_dom_sf"/>
</dbReference>
<sequence>MASVRTPDPNPGWLSELALEETRSRVPILYVEAVPVRLDPNGVVEKVGVLLRTSSATGEIIRTLVSGRVYHGESVRSALMRNLEKDLGPMAFPALPPSPTPFTVAEYLPMPGVSALHDPRQHAVALVYVVPVTGDCAPRQDALELTWLTPREAQSADLRGELEGGRGLLLTQAMAHVGANLA</sequence>
<proteinExistence type="predicted"/>
<protein>
    <submittedName>
        <fullName evidence="1">NUDIX hydrolase family protein</fullName>
    </submittedName>
</protein>
<keyword evidence="1" id="KW-0378">Hydrolase</keyword>
<dbReference type="Proteomes" id="UP001501612">
    <property type="component" value="Unassembled WGS sequence"/>
</dbReference>
<keyword evidence="2" id="KW-1185">Reference proteome</keyword>
<reference evidence="2" key="1">
    <citation type="journal article" date="2019" name="Int. J. Syst. Evol. Microbiol.">
        <title>The Global Catalogue of Microorganisms (GCM) 10K type strain sequencing project: providing services to taxonomists for standard genome sequencing and annotation.</title>
        <authorList>
            <consortium name="The Broad Institute Genomics Platform"/>
            <consortium name="The Broad Institute Genome Sequencing Center for Infectious Disease"/>
            <person name="Wu L."/>
            <person name="Ma J."/>
        </authorList>
    </citation>
    <scope>NUCLEOTIDE SEQUENCE [LARGE SCALE GENOMIC DNA]</scope>
    <source>
        <strain evidence="2">JCM 14046</strain>
    </source>
</reference>
<gene>
    <name evidence="1" type="ORF">GCM10009737_27530</name>
</gene>
<comment type="caution">
    <text evidence="1">The sequence shown here is derived from an EMBL/GenBank/DDBJ whole genome shotgun (WGS) entry which is preliminary data.</text>
</comment>
<dbReference type="EMBL" id="BAAAMY010000006">
    <property type="protein sequence ID" value="GAA1924336.1"/>
    <property type="molecule type" value="Genomic_DNA"/>
</dbReference>